<comment type="function">
    <text evidence="13">Endonuclease that resolves Holliday junction intermediates in genetic recombination. Cleaves mobile four-strand junctions by introducing symmetrical nicks in paired strands. Promotes annealing of linear ssDNA with homologous dsDNA. Required for DNA repair, homologous recombination and chromosome segregation.</text>
</comment>
<evidence type="ECO:0000256" key="2">
    <source>
        <dbReference type="ARBA" id="ARBA00022490"/>
    </source>
</evidence>
<feature type="binding site" evidence="13">
    <location>
        <position position="90"/>
    </location>
    <ligand>
        <name>Mg(2+)</name>
        <dbReference type="ChEBI" id="CHEBI:18420"/>
    </ligand>
</feature>
<keyword evidence="8 13" id="KW-0460">Magnesium</keyword>
<dbReference type="CDD" id="cd22354">
    <property type="entry name" value="RecU-like"/>
    <property type="match status" value="1"/>
</dbReference>
<evidence type="ECO:0000256" key="1">
    <source>
        <dbReference type="ARBA" id="ARBA00004496"/>
    </source>
</evidence>
<accession>A0A9X6B4U5</accession>
<dbReference type="GO" id="GO:0003676">
    <property type="term" value="F:nucleic acid binding"/>
    <property type="evidence" value="ECO:0007669"/>
    <property type="project" value="InterPro"/>
</dbReference>
<dbReference type="GO" id="GO:0000287">
    <property type="term" value="F:magnesium ion binding"/>
    <property type="evidence" value="ECO:0007669"/>
    <property type="project" value="UniProtKB-UniRule"/>
</dbReference>
<evidence type="ECO:0000256" key="5">
    <source>
        <dbReference type="ARBA" id="ARBA00022759"/>
    </source>
</evidence>
<dbReference type="HAMAP" id="MF_00130">
    <property type="entry name" value="RecU"/>
    <property type="match status" value="1"/>
</dbReference>
<evidence type="ECO:0000256" key="9">
    <source>
        <dbReference type="ARBA" id="ARBA00023172"/>
    </source>
</evidence>
<comment type="similarity">
    <text evidence="11 13">Belongs to the RecU family.</text>
</comment>
<keyword evidence="9 13" id="KW-0233">DNA recombination</keyword>
<keyword evidence="2 13" id="KW-0963">Cytoplasm</keyword>
<keyword evidence="5 13" id="KW-0255">Endonuclease</keyword>
<keyword evidence="3 13" id="KW-0540">Nuclease</keyword>
<keyword evidence="6 13" id="KW-0227">DNA damage</keyword>
<keyword evidence="10 13" id="KW-0234">DNA repair</keyword>
<dbReference type="GO" id="GO:0006310">
    <property type="term" value="P:DNA recombination"/>
    <property type="evidence" value="ECO:0007669"/>
    <property type="project" value="UniProtKB-UniRule"/>
</dbReference>
<dbReference type="GO" id="GO:0006281">
    <property type="term" value="P:DNA repair"/>
    <property type="evidence" value="ECO:0007669"/>
    <property type="project" value="UniProtKB-UniRule"/>
</dbReference>
<comment type="catalytic activity">
    <reaction evidence="13">
        <text>Endonucleolytic cleavage at a junction such as a reciprocal single-stranded crossover between two homologous DNA duplexes (Holliday junction).</text>
        <dbReference type="EC" id="3.1.21.10"/>
    </reaction>
</comment>
<feature type="binding site" evidence="13">
    <location>
        <position position="56"/>
    </location>
    <ligand>
        <name>Mg(2+)</name>
        <dbReference type="ChEBI" id="CHEBI:18420"/>
    </ligand>
</feature>
<feature type="binding site" evidence="13">
    <location>
        <position position="58"/>
    </location>
    <ligand>
        <name>Mg(2+)</name>
        <dbReference type="ChEBI" id="CHEBI:18420"/>
    </ligand>
</feature>
<dbReference type="GO" id="GO:0007059">
    <property type="term" value="P:chromosome segregation"/>
    <property type="evidence" value="ECO:0007669"/>
    <property type="project" value="UniProtKB-UniRule"/>
</dbReference>
<dbReference type="Pfam" id="PF03838">
    <property type="entry name" value="RecU"/>
    <property type="match status" value="1"/>
</dbReference>
<dbReference type="InterPro" id="IPR011335">
    <property type="entry name" value="Restrct_endonuc-II-like"/>
</dbReference>
<reference evidence="14 15" key="1">
    <citation type="submission" date="2017-01" db="EMBL/GenBank/DDBJ databases">
        <title>Bacillus cereus isolates.</title>
        <authorList>
            <person name="Beno S.M."/>
        </authorList>
    </citation>
    <scope>NUCLEOTIDE SEQUENCE [LARGE SCALE GENOMIC DNA]</scope>
    <source>
        <strain evidence="14 15">FSL K6-1030</strain>
    </source>
</reference>
<comment type="subcellular location">
    <subcellularLocation>
        <location evidence="1 13">Cytoplasm</location>
    </subcellularLocation>
</comment>
<gene>
    <name evidence="13" type="primary">recU</name>
    <name evidence="14" type="ORF">BLX06_26865</name>
</gene>
<keyword evidence="4 13" id="KW-0479">Metal-binding</keyword>
<evidence type="ECO:0000256" key="12">
    <source>
        <dbReference type="ARBA" id="ARBA00029523"/>
    </source>
</evidence>
<evidence type="ECO:0000256" key="7">
    <source>
        <dbReference type="ARBA" id="ARBA00022801"/>
    </source>
</evidence>
<dbReference type="EMBL" id="MUAU01000143">
    <property type="protein sequence ID" value="OOR72082.1"/>
    <property type="molecule type" value="Genomic_DNA"/>
</dbReference>
<evidence type="ECO:0000256" key="8">
    <source>
        <dbReference type="ARBA" id="ARBA00022842"/>
    </source>
</evidence>
<dbReference type="InterPro" id="IPR004612">
    <property type="entry name" value="Resolv_RecU"/>
</dbReference>
<dbReference type="GO" id="GO:0008821">
    <property type="term" value="F:crossover junction DNA endonuclease activity"/>
    <property type="evidence" value="ECO:0007669"/>
    <property type="project" value="UniProtKB-EC"/>
</dbReference>
<dbReference type="Gene3D" id="3.40.1350.10">
    <property type="match status" value="1"/>
</dbReference>
<dbReference type="PIRSF" id="PIRSF037785">
    <property type="entry name" value="RecU"/>
    <property type="match status" value="1"/>
</dbReference>
<keyword evidence="7 13" id="KW-0378">Hydrolase</keyword>
<evidence type="ECO:0000313" key="14">
    <source>
        <dbReference type="EMBL" id="OOR72082.1"/>
    </source>
</evidence>
<comment type="caution">
    <text evidence="14">The sequence shown here is derived from an EMBL/GenBank/DDBJ whole genome shotgun (WGS) entry which is preliminary data.</text>
</comment>
<dbReference type="GO" id="GO:0005737">
    <property type="term" value="C:cytoplasm"/>
    <property type="evidence" value="ECO:0007669"/>
    <property type="project" value="UniProtKB-SubCell"/>
</dbReference>
<dbReference type="AlphaFoldDB" id="A0A9X6B4U5"/>
<dbReference type="EC" id="3.1.21.10" evidence="13"/>
<comment type="cofactor">
    <cofactor evidence="13">
        <name>Mg(2+)</name>
        <dbReference type="ChEBI" id="CHEBI:18420"/>
    </cofactor>
    <text evidence="13">Binds 1 Mg(2+) ion per subunit.</text>
</comment>
<evidence type="ECO:0000313" key="15">
    <source>
        <dbReference type="Proteomes" id="UP000190641"/>
    </source>
</evidence>
<evidence type="ECO:0000256" key="6">
    <source>
        <dbReference type="ARBA" id="ARBA00022763"/>
    </source>
</evidence>
<dbReference type="InterPro" id="IPR011856">
    <property type="entry name" value="tRNA_endonuc-like_dom_sf"/>
</dbReference>
<dbReference type="Proteomes" id="UP000190641">
    <property type="component" value="Unassembled WGS sequence"/>
</dbReference>
<dbReference type="RefSeq" id="WP_078187402.1">
    <property type="nucleotide sequence ID" value="NZ_MUAU01000143.1"/>
</dbReference>
<evidence type="ECO:0000256" key="3">
    <source>
        <dbReference type="ARBA" id="ARBA00022722"/>
    </source>
</evidence>
<name>A0A9X6B4U5_BACCE</name>
<evidence type="ECO:0000256" key="4">
    <source>
        <dbReference type="ARBA" id="ARBA00022723"/>
    </source>
</evidence>
<protein>
    <recommendedName>
        <fullName evidence="12 13">Holliday junction resolvase RecU</fullName>
        <ecNumber evidence="13">3.1.21.10</ecNumber>
    </recommendedName>
    <alternativeName>
        <fullName evidence="13">Recombination protein U homolog</fullName>
    </alternativeName>
</protein>
<organism evidence="14 15">
    <name type="scientific">Bacillus cereus</name>
    <dbReference type="NCBI Taxonomy" id="1396"/>
    <lineage>
        <taxon>Bacteria</taxon>
        <taxon>Bacillati</taxon>
        <taxon>Bacillota</taxon>
        <taxon>Bacilli</taxon>
        <taxon>Bacillales</taxon>
        <taxon>Bacillaceae</taxon>
        <taxon>Bacillus</taxon>
        <taxon>Bacillus cereus group</taxon>
    </lineage>
</organism>
<dbReference type="SUPFAM" id="SSF52980">
    <property type="entry name" value="Restriction endonuclease-like"/>
    <property type="match status" value="1"/>
</dbReference>
<feature type="site" description="Transition state stabilizer" evidence="13">
    <location>
        <position position="73"/>
    </location>
</feature>
<evidence type="ECO:0000256" key="11">
    <source>
        <dbReference type="ARBA" id="ARBA00023447"/>
    </source>
</evidence>
<sequence length="175" mass="20212">MGQKNKGLSLESNINQSNEIYQQKSRALITKRPTPIQVLKSKGRHIVSGLYVKKSTVDYEGVYNGYAVAFEAKSTMNSSSFPLKNIREHQVLYLEQAEKMGAVCFFLLEFRTLNIVYLMSFHRVNEYIKNAYQGGRKSIPLDDCNLYGYQVHNQKEIPLDYLPYIDKIINNKKCE</sequence>
<proteinExistence type="inferred from homology"/>
<feature type="binding site" evidence="13">
    <location>
        <position position="71"/>
    </location>
    <ligand>
        <name>Mg(2+)</name>
        <dbReference type="ChEBI" id="CHEBI:18420"/>
    </ligand>
</feature>
<evidence type="ECO:0000256" key="10">
    <source>
        <dbReference type="ARBA" id="ARBA00023204"/>
    </source>
</evidence>
<evidence type="ECO:0000256" key="13">
    <source>
        <dbReference type="HAMAP-Rule" id="MF_00130"/>
    </source>
</evidence>